<feature type="region of interest" description="Disordered" evidence="1">
    <location>
        <begin position="1"/>
        <end position="58"/>
    </location>
</feature>
<evidence type="ECO:0000313" key="2">
    <source>
        <dbReference type="EMBL" id="GAA2718637.1"/>
    </source>
</evidence>
<sequence length="58" mass="6385">MSMPEENAPKTRDTDQVLPRPDEGARRPERGEDTEMGAKLKAAMKEADLSREDLAGEG</sequence>
<dbReference type="EMBL" id="BAAATZ010000002">
    <property type="protein sequence ID" value="GAA2718637.1"/>
    <property type="molecule type" value="Genomic_DNA"/>
</dbReference>
<name>A0ABN3TU55_9ACTN</name>
<comment type="caution">
    <text evidence="2">The sequence shown here is derived from an EMBL/GenBank/DDBJ whole genome shotgun (WGS) entry which is preliminary data.</text>
</comment>
<gene>
    <name evidence="2" type="ORF">GCM10010439_02020</name>
</gene>
<organism evidence="2 3">
    <name type="scientific">Actinocorallia aurantiaca</name>
    <dbReference type="NCBI Taxonomy" id="46204"/>
    <lineage>
        <taxon>Bacteria</taxon>
        <taxon>Bacillati</taxon>
        <taxon>Actinomycetota</taxon>
        <taxon>Actinomycetes</taxon>
        <taxon>Streptosporangiales</taxon>
        <taxon>Thermomonosporaceae</taxon>
        <taxon>Actinocorallia</taxon>
    </lineage>
</organism>
<proteinExistence type="predicted"/>
<evidence type="ECO:0000313" key="3">
    <source>
        <dbReference type="Proteomes" id="UP001501842"/>
    </source>
</evidence>
<dbReference type="Proteomes" id="UP001501842">
    <property type="component" value="Unassembled WGS sequence"/>
</dbReference>
<protein>
    <submittedName>
        <fullName evidence="2">Uncharacterized protein</fullName>
    </submittedName>
</protein>
<reference evidence="2 3" key="1">
    <citation type="journal article" date="2019" name="Int. J. Syst. Evol. Microbiol.">
        <title>The Global Catalogue of Microorganisms (GCM) 10K type strain sequencing project: providing services to taxonomists for standard genome sequencing and annotation.</title>
        <authorList>
            <consortium name="The Broad Institute Genomics Platform"/>
            <consortium name="The Broad Institute Genome Sequencing Center for Infectious Disease"/>
            <person name="Wu L."/>
            <person name="Ma J."/>
        </authorList>
    </citation>
    <scope>NUCLEOTIDE SEQUENCE [LARGE SCALE GENOMIC DNA]</scope>
    <source>
        <strain evidence="2 3">JCM 8201</strain>
    </source>
</reference>
<feature type="compositionally biased region" description="Basic and acidic residues" evidence="1">
    <location>
        <begin position="7"/>
        <end position="58"/>
    </location>
</feature>
<keyword evidence="3" id="KW-1185">Reference proteome</keyword>
<dbReference type="RefSeq" id="WP_344448135.1">
    <property type="nucleotide sequence ID" value="NZ_BAAATZ010000002.1"/>
</dbReference>
<evidence type="ECO:0000256" key="1">
    <source>
        <dbReference type="SAM" id="MobiDB-lite"/>
    </source>
</evidence>
<accession>A0ABN3TU55</accession>